<evidence type="ECO:0000313" key="5">
    <source>
        <dbReference type="EnsemblMetazoa" id="CapteP220881"/>
    </source>
</evidence>
<reference evidence="5" key="3">
    <citation type="submission" date="2015-06" db="UniProtKB">
        <authorList>
            <consortium name="EnsemblMetazoa"/>
        </authorList>
    </citation>
    <scope>IDENTIFICATION</scope>
</reference>
<dbReference type="EnsemblMetazoa" id="CapteT220881">
    <property type="protein sequence ID" value="CapteP220881"/>
    <property type="gene ID" value="CapteG220881"/>
</dbReference>
<dbReference type="Gene3D" id="1.10.30.10">
    <property type="entry name" value="High mobility group box domain"/>
    <property type="match status" value="1"/>
</dbReference>
<evidence type="ECO:0000313" key="4">
    <source>
        <dbReference type="EMBL" id="ELU14218.1"/>
    </source>
</evidence>
<dbReference type="EMBL" id="AMQN01004921">
    <property type="status" value="NOT_ANNOTATED_CDS"/>
    <property type="molecule type" value="Genomic_DNA"/>
</dbReference>
<evidence type="ECO:0000256" key="1">
    <source>
        <dbReference type="PROSITE-ProRule" id="PRU00267"/>
    </source>
</evidence>
<reference evidence="4 6" key="2">
    <citation type="journal article" date="2013" name="Nature">
        <title>Insights into bilaterian evolution from three spiralian genomes.</title>
        <authorList>
            <person name="Simakov O."/>
            <person name="Marletaz F."/>
            <person name="Cho S.J."/>
            <person name="Edsinger-Gonzales E."/>
            <person name="Havlak P."/>
            <person name="Hellsten U."/>
            <person name="Kuo D.H."/>
            <person name="Larsson T."/>
            <person name="Lv J."/>
            <person name="Arendt D."/>
            <person name="Savage R."/>
            <person name="Osoegawa K."/>
            <person name="de Jong P."/>
            <person name="Grimwood J."/>
            <person name="Chapman J.A."/>
            <person name="Shapiro H."/>
            <person name="Aerts A."/>
            <person name="Otillar R.P."/>
            <person name="Terry A.Y."/>
            <person name="Boore J.L."/>
            <person name="Grigoriev I.V."/>
            <person name="Lindberg D.R."/>
            <person name="Seaver E.C."/>
            <person name="Weisblat D.A."/>
            <person name="Putnam N.H."/>
            <person name="Rokhsar D.S."/>
        </authorList>
    </citation>
    <scope>NUCLEOTIDE SEQUENCE</scope>
    <source>
        <strain evidence="4 6">I ESC-2004</strain>
    </source>
</reference>
<dbReference type="HOGENOM" id="CLU_270140_0_0_1"/>
<dbReference type="PROSITE" id="PS50118">
    <property type="entry name" value="HMG_BOX_2"/>
    <property type="match status" value="1"/>
</dbReference>
<reference evidence="6" key="1">
    <citation type="submission" date="2012-12" db="EMBL/GenBank/DDBJ databases">
        <authorList>
            <person name="Hellsten U."/>
            <person name="Grimwood J."/>
            <person name="Chapman J.A."/>
            <person name="Shapiro H."/>
            <person name="Aerts A."/>
            <person name="Otillar R.P."/>
            <person name="Terry A.Y."/>
            <person name="Boore J.L."/>
            <person name="Simakov O."/>
            <person name="Marletaz F."/>
            <person name="Cho S.-J."/>
            <person name="Edsinger-Gonzales E."/>
            <person name="Havlak P."/>
            <person name="Kuo D.-H."/>
            <person name="Larsson T."/>
            <person name="Lv J."/>
            <person name="Arendt D."/>
            <person name="Savage R."/>
            <person name="Osoegawa K."/>
            <person name="de Jong P."/>
            <person name="Lindberg D.R."/>
            <person name="Seaver E.C."/>
            <person name="Weisblat D.A."/>
            <person name="Putnam N.H."/>
            <person name="Grigoriev I.V."/>
            <person name="Rokhsar D.S."/>
        </authorList>
    </citation>
    <scope>NUCLEOTIDE SEQUENCE</scope>
    <source>
        <strain evidence="6">I ESC-2004</strain>
    </source>
</reference>
<dbReference type="Proteomes" id="UP000014760">
    <property type="component" value="Unassembled WGS sequence"/>
</dbReference>
<organism evidence="4">
    <name type="scientific">Capitella teleta</name>
    <name type="common">Polychaete worm</name>
    <dbReference type="NCBI Taxonomy" id="283909"/>
    <lineage>
        <taxon>Eukaryota</taxon>
        <taxon>Metazoa</taxon>
        <taxon>Spiralia</taxon>
        <taxon>Lophotrochozoa</taxon>
        <taxon>Annelida</taxon>
        <taxon>Polychaeta</taxon>
        <taxon>Sedentaria</taxon>
        <taxon>Scolecida</taxon>
        <taxon>Capitellidae</taxon>
        <taxon>Capitella</taxon>
    </lineage>
</organism>
<evidence type="ECO:0000256" key="2">
    <source>
        <dbReference type="SAM" id="MobiDB-lite"/>
    </source>
</evidence>
<dbReference type="InterPro" id="IPR036910">
    <property type="entry name" value="HMG_box_dom_sf"/>
</dbReference>
<feature type="region of interest" description="Disordered" evidence="2">
    <location>
        <begin position="761"/>
        <end position="794"/>
    </location>
</feature>
<dbReference type="GO" id="GO:0005634">
    <property type="term" value="C:nucleus"/>
    <property type="evidence" value="ECO:0007669"/>
    <property type="project" value="UniProtKB-UniRule"/>
</dbReference>
<feature type="compositionally biased region" description="Basic and acidic residues" evidence="2">
    <location>
        <begin position="229"/>
        <end position="250"/>
    </location>
</feature>
<evidence type="ECO:0000259" key="3">
    <source>
        <dbReference type="PROSITE" id="PS50118"/>
    </source>
</evidence>
<feature type="compositionally biased region" description="Basic and acidic residues" evidence="2">
    <location>
        <begin position="168"/>
        <end position="177"/>
    </location>
</feature>
<accession>R7V5U2</accession>
<feature type="compositionally biased region" description="Acidic residues" evidence="2">
    <location>
        <begin position="178"/>
        <end position="194"/>
    </location>
</feature>
<gene>
    <name evidence="4" type="ORF">CAPTEDRAFT_220881</name>
</gene>
<dbReference type="Pfam" id="PF00505">
    <property type="entry name" value="HMG_box"/>
    <property type="match status" value="1"/>
</dbReference>
<dbReference type="SMART" id="SM00355">
    <property type="entry name" value="ZnF_C2H2"/>
    <property type="match status" value="3"/>
</dbReference>
<dbReference type="InterPro" id="IPR009071">
    <property type="entry name" value="HMG_box_dom"/>
</dbReference>
<dbReference type="STRING" id="283909.R7V5U2"/>
<dbReference type="OrthoDB" id="1919336at2759"/>
<dbReference type="EMBL" id="AMQN01004920">
    <property type="status" value="NOT_ANNOTATED_CDS"/>
    <property type="molecule type" value="Genomic_DNA"/>
</dbReference>
<feature type="region of interest" description="Disordered" evidence="2">
    <location>
        <begin position="122"/>
        <end position="268"/>
    </location>
</feature>
<feature type="compositionally biased region" description="Low complexity" evidence="2">
    <location>
        <begin position="316"/>
        <end position="347"/>
    </location>
</feature>
<feature type="compositionally biased region" description="Basic and acidic residues" evidence="2">
    <location>
        <begin position="380"/>
        <end position="414"/>
    </location>
</feature>
<feature type="domain" description="HMG box" evidence="3">
    <location>
        <begin position="528"/>
        <end position="596"/>
    </location>
</feature>
<evidence type="ECO:0000313" key="6">
    <source>
        <dbReference type="Proteomes" id="UP000014760"/>
    </source>
</evidence>
<keyword evidence="1" id="KW-0539">Nucleus</keyword>
<feature type="compositionally biased region" description="Basic residues" evidence="2">
    <location>
        <begin position="355"/>
        <end position="364"/>
    </location>
</feature>
<feature type="compositionally biased region" description="Acidic residues" evidence="2">
    <location>
        <begin position="775"/>
        <end position="794"/>
    </location>
</feature>
<feature type="DNA-binding region" description="HMG box" evidence="1">
    <location>
        <begin position="528"/>
        <end position="596"/>
    </location>
</feature>
<keyword evidence="1" id="KW-0238">DNA-binding</keyword>
<feature type="compositionally biased region" description="Basic and acidic residues" evidence="2">
    <location>
        <begin position="283"/>
        <end position="310"/>
    </location>
</feature>
<proteinExistence type="predicted"/>
<dbReference type="GO" id="GO:0003677">
    <property type="term" value="F:DNA binding"/>
    <property type="evidence" value="ECO:0007669"/>
    <property type="project" value="UniProtKB-UniRule"/>
</dbReference>
<feature type="compositionally biased region" description="Basic and acidic residues" evidence="2">
    <location>
        <begin position="122"/>
        <end position="132"/>
    </location>
</feature>
<sequence length="1207" mass="137444">MSGFRRGAGNGCRTKWTALSCRAFNWAESSLIDHGLLFLHVTNEVAPRKIFVLGDNKSFSDAAILDLCAVLMSARWHLSNDVCFFFTEEGRSRRCRKKSSKLLAAEEASVFQQMIRLQKKVDRTKRLSKSGDDSLEEEEPPVVTAIRSPTEKKTSSAKSPRRRRSTKGSKELMKTEVDEPPVEAEVTEEKDEDEEVKRSAEEAHEDNEGEELLRKGPELFGDSEDLDSDRDSGLHLIDKEKSAEVEEIPRKKLKRDNRKSRELMDQEEDEKLEKIFKYIKESGFRAKGSPEKSEDEVVKPRSPLPDKHNTDSVNGEARNSETAAETAAAIAVETSAESAADAAAEFSESAEKPPVHKTRTKGSIKKALSNRMAHAVSRRLSVEIPHEENKGQDETEGRNIEVKHEGVNENMEVKDPLLEVTSLKKPRPRRRYESVDRADRIARPRKKSAKLLAAEESLEMIGHSHRKEVVKPPISSEGLLVEETVNDSKTNSDSDVPIMERKVAKSLKKSRKPEMGADIGSKDATTLKGNLRSAYHMYYREQSKKIRATEPDMSFGALSKFIGSKWHGLSMKEKRSYIPATTQLNFAIEKKEKERLRYLRNKRLRNKRFNKEVDVPQHLHEAYHKFVAAERHIANLEQPHLRDIQKTMYINKKWQKMTPEEQQACIPVFNSEDPHVPRKFQSAYFGYSFLQWFYTLSKDKNRETGFLNDLIARIWFQLLLPEQEIHGQTPEQCLYCATYHLNGRRYMQLCPQHLREKEEKDGIARIRPISGADCMSEDDDDEDEEEEDSDEEEFGQIECGHCDYRASNIALMTKHMADHTTPHSAKSEEKKINEERKEEVMRFPAEDYLQELTLQPCQPMRKQTARKTFPQRRTKVIRKPASLTPARDLSLHEILTSKPPRKAKVKRKPTPDLSVTPAAMEYEACYEAEIAPFLETSKCNLVQKCLDMKRSEIAPSPVVCADFLPDLESEKCSLVMTEVKVLSGLTPAPEECASLLATEIIPSLQPERELSSDATQTFSVTRVLHSTHCVCDLPCAPFNARHLVFFPTFSELFEHVLAAHQQYGCIYSCSNCTFSSTSCKVLLLHHNAIHRRSTLDMRVSHPLKCCVCPFTCNNVPKYDSHIEKQHSDLAARPPFDSASREIKSARQLLTLCCDLSAESAERSMPVLTRYNEEEEREETEEGGDPKLSSMRAVVSLEDVINVLLTGF</sequence>
<dbReference type="SUPFAM" id="SSF47095">
    <property type="entry name" value="HMG-box"/>
    <property type="match status" value="1"/>
</dbReference>
<dbReference type="InterPro" id="IPR013087">
    <property type="entry name" value="Znf_C2H2_type"/>
</dbReference>
<feature type="region of interest" description="Disordered" evidence="2">
    <location>
        <begin position="283"/>
        <end position="414"/>
    </location>
</feature>
<dbReference type="EMBL" id="KB294684">
    <property type="protein sequence ID" value="ELU14218.1"/>
    <property type="molecule type" value="Genomic_DNA"/>
</dbReference>
<protein>
    <recommendedName>
        <fullName evidence="3">HMG box domain-containing protein</fullName>
    </recommendedName>
</protein>
<keyword evidence="6" id="KW-1185">Reference proteome</keyword>
<name>R7V5U2_CAPTE</name>
<dbReference type="AlphaFoldDB" id="R7V5U2"/>